<evidence type="ECO:0000256" key="1">
    <source>
        <dbReference type="ARBA" id="ARBA00004123"/>
    </source>
</evidence>
<keyword evidence="10" id="KW-1185">Reference proteome</keyword>
<name>A0ABD3E3X2_9LAMI</name>
<dbReference type="FunFam" id="3.10.20.90:FF:000160">
    <property type="entry name" value="Polyubiquitin-C"/>
    <property type="match status" value="1"/>
</dbReference>
<dbReference type="GO" id="GO:0005634">
    <property type="term" value="C:nucleus"/>
    <property type="evidence" value="ECO:0007669"/>
    <property type="project" value="UniProtKB-SubCell"/>
</dbReference>
<dbReference type="EMBL" id="JAVIJP010000007">
    <property type="protein sequence ID" value="KAL3649200.1"/>
    <property type="molecule type" value="Genomic_DNA"/>
</dbReference>
<protein>
    <recommendedName>
        <fullName evidence="8">Ubiquitin-like domain-containing protein</fullName>
    </recommendedName>
</protein>
<dbReference type="AlphaFoldDB" id="A0ABD3E3X2"/>
<evidence type="ECO:0000256" key="7">
    <source>
        <dbReference type="ARBA" id="ARBA00023242"/>
    </source>
</evidence>
<keyword evidence="3" id="KW-0832">Ubl conjugation</keyword>
<dbReference type="InterPro" id="IPR029071">
    <property type="entry name" value="Ubiquitin-like_domsf"/>
</dbReference>
<dbReference type="PRINTS" id="PR00348">
    <property type="entry name" value="UBIQUITIN"/>
</dbReference>
<dbReference type="GO" id="GO:0003677">
    <property type="term" value="F:DNA binding"/>
    <property type="evidence" value="ECO:0007669"/>
    <property type="project" value="UniProtKB-KW"/>
</dbReference>
<keyword evidence="5" id="KW-0238">DNA-binding</keyword>
<keyword evidence="7" id="KW-0539">Nucleus</keyword>
<comment type="subcellular location">
    <subcellularLocation>
        <location evidence="1">Nucleus</location>
    </subcellularLocation>
</comment>
<comment type="caution">
    <text evidence="9">The sequence shown here is derived from an EMBL/GenBank/DDBJ whole genome shotgun (WGS) entry which is preliminary data.</text>
</comment>
<dbReference type="PROSITE" id="PS50053">
    <property type="entry name" value="UBIQUITIN_2"/>
    <property type="match status" value="1"/>
</dbReference>
<evidence type="ECO:0000313" key="9">
    <source>
        <dbReference type="EMBL" id="KAL3649200.1"/>
    </source>
</evidence>
<dbReference type="Pfam" id="PF00240">
    <property type="entry name" value="ubiquitin"/>
    <property type="match status" value="1"/>
</dbReference>
<accession>A0ABD3E3X2</accession>
<dbReference type="Gene3D" id="2.40.330.10">
    <property type="entry name" value="DNA-binding pseudobarrel domain"/>
    <property type="match status" value="1"/>
</dbReference>
<evidence type="ECO:0000256" key="4">
    <source>
        <dbReference type="ARBA" id="ARBA00023015"/>
    </source>
</evidence>
<keyword evidence="4" id="KW-0805">Transcription regulation</keyword>
<dbReference type="SUPFAM" id="SSF54236">
    <property type="entry name" value="Ubiquitin-like"/>
    <property type="match status" value="1"/>
</dbReference>
<evidence type="ECO:0000256" key="5">
    <source>
        <dbReference type="ARBA" id="ARBA00023125"/>
    </source>
</evidence>
<proteinExistence type="predicted"/>
<evidence type="ECO:0000256" key="2">
    <source>
        <dbReference type="ARBA" id="ARBA00022499"/>
    </source>
</evidence>
<dbReference type="SUPFAM" id="SSF101936">
    <property type="entry name" value="DNA-binding pseudobarrel domain"/>
    <property type="match status" value="1"/>
</dbReference>
<evidence type="ECO:0000256" key="6">
    <source>
        <dbReference type="ARBA" id="ARBA00023163"/>
    </source>
</evidence>
<keyword evidence="6" id="KW-0804">Transcription</keyword>
<evidence type="ECO:0000259" key="8">
    <source>
        <dbReference type="PROSITE" id="PS50053"/>
    </source>
</evidence>
<dbReference type="Proteomes" id="UP001632038">
    <property type="component" value="Unassembled WGS sequence"/>
</dbReference>
<reference evidence="10" key="1">
    <citation type="journal article" date="2024" name="IScience">
        <title>Strigolactones Initiate the Formation of Haustorium-like Structures in Castilleja.</title>
        <authorList>
            <person name="Buerger M."/>
            <person name="Peterson D."/>
            <person name="Chory J."/>
        </authorList>
    </citation>
    <scope>NUCLEOTIDE SEQUENCE [LARGE SCALE GENOMIC DNA]</scope>
</reference>
<dbReference type="InterPro" id="IPR000626">
    <property type="entry name" value="Ubiquitin-like_dom"/>
</dbReference>
<organism evidence="9 10">
    <name type="scientific">Castilleja foliolosa</name>
    <dbReference type="NCBI Taxonomy" id="1961234"/>
    <lineage>
        <taxon>Eukaryota</taxon>
        <taxon>Viridiplantae</taxon>
        <taxon>Streptophyta</taxon>
        <taxon>Embryophyta</taxon>
        <taxon>Tracheophyta</taxon>
        <taxon>Spermatophyta</taxon>
        <taxon>Magnoliopsida</taxon>
        <taxon>eudicotyledons</taxon>
        <taxon>Gunneridae</taxon>
        <taxon>Pentapetalae</taxon>
        <taxon>asterids</taxon>
        <taxon>lamiids</taxon>
        <taxon>Lamiales</taxon>
        <taxon>Orobanchaceae</taxon>
        <taxon>Pedicularideae</taxon>
        <taxon>Castillejinae</taxon>
        <taxon>Castilleja</taxon>
    </lineage>
</organism>
<dbReference type="GO" id="GO:0003729">
    <property type="term" value="F:mRNA binding"/>
    <property type="evidence" value="ECO:0007669"/>
    <property type="project" value="UniProtKB-ARBA"/>
</dbReference>
<dbReference type="InterPro" id="IPR019956">
    <property type="entry name" value="Ubiquitin_dom"/>
</dbReference>
<gene>
    <name evidence="9" type="ORF">CASFOL_005603</name>
</gene>
<dbReference type="InterPro" id="IPR015300">
    <property type="entry name" value="DNA-bd_pseudobarrel_sf"/>
</dbReference>
<feature type="domain" description="Ubiquitin-like" evidence="8">
    <location>
        <begin position="90"/>
        <end position="152"/>
    </location>
</feature>
<evidence type="ECO:0000313" key="10">
    <source>
        <dbReference type="Proteomes" id="UP001632038"/>
    </source>
</evidence>
<keyword evidence="2" id="KW-1017">Isopeptide bond</keyword>
<evidence type="ECO:0000256" key="3">
    <source>
        <dbReference type="ARBA" id="ARBA00022843"/>
    </source>
</evidence>
<sequence>MVVRLKAKIFVEIGFNVHSFCKTLTASDTSTHGGFSVLRRHADDCLIDMSQRPPWQELVTSNLHSSEWHFRHIFRVPAAHLQTQKEKAKMQVFVKTLIGKTITLEVESSDTITNVKAKVHDKEGVPTDHHRLIFAGKQLEDDRTHAGYNIQKVYSAFGSEASRLRFLKQS</sequence>
<dbReference type="InterPro" id="IPR050158">
    <property type="entry name" value="Ubiquitin_ubiquitin-like"/>
</dbReference>
<dbReference type="Gene3D" id="3.10.20.90">
    <property type="entry name" value="Phosphatidylinositol 3-kinase Catalytic Subunit, Chain A, domain 1"/>
    <property type="match status" value="1"/>
</dbReference>
<dbReference type="PANTHER" id="PTHR10666">
    <property type="entry name" value="UBIQUITIN"/>
    <property type="match status" value="1"/>
</dbReference>
<dbReference type="SMART" id="SM00213">
    <property type="entry name" value="UBQ"/>
    <property type="match status" value="1"/>
</dbReference>